<name>A0A069QE41_HOYLO</name>
<gene>
    <name evidence="2" type="ORF">HMPREF1991_02857</name>
</gene>
<dbReference type="Proteomes" id="UP000027442">
    <property type="component" value="Unassembled WGS sequence"/>
</dbReference>
<organism evidence="2 3">
    <name type="scientific">Hoylesella loescheii DSM 19665 = JCM 12249 = ATCC 15930</name>
    <dbReference type="NCBI Taxonomy" id="1122985"/>
    <lineage>
        <taxon>Bacteria</taxon>
        <taxon>Pseudomonadati</taxon>
        <taxon>Bacteroidota</taxon>
        <taxon>Bacteroidia</taxon>
        <taxon>Bacteroidales</taxon>
        <taxon>Prevotellaceae</taxon>
        <taxon>Hoylesella</taxon>
    </lineage>
</organism>
<evidence type="ECO:0000313" key="3">
    <source>
        <dbReference type="Proteomes" id="UP000027442"/>
    </source>
</evidence>
<evidence type="ECO:0000256" key="1">
    <source>
        <dbReference type="SAM" id="Phobius"/>
    </source>
</evidence>
<keyword evidence="3" id="KW-1185">Reference proteome</keyword>
<dbReference type="AlphaFoldDB" id="A0A069QE41"/>
<sequence length="52" mass="6059">MILLFVFYLILLKKHRLVSRTRVGYDALWAIPNVCVIICVYHAPIYKYASSS</sequence>
<keyword evidence="1" id="KW-0812">Transmembrane</keyword>
<dbReference type="PATRIC" id="fig|1122985.7.peg.2953"/>
<keyword evidence="1" id="KW-0472">Membrane</keyword>
<reference evidence="2 3" key="1">
    <citation type="submission" date="2013-08" db="EMBL/GenBank/DDBJ databases">
        <authorList>
            <person name="Weinstock G."/>
            <person name="Sodergren E."/>
            <person name="Wylie T."/>
            <person name="Fulton L."/>
            <person name="Fulton R."/>
            <person name="Fronick C."/>
            <person name="O'Laughlin M."/>
            <person name="Godfrey J."/>
            <person name="Miner T."/>
            <person name="Herter B."/>
            <person name="Appelbaum E."/>
            <person name="Cordes M."/>
            <person name="Lek S."/>
            <person name="Wollam A."/>
            <person name="Pepin K.H."/>
            <person name="Palsikar V.B."/>
            <person name="Mitreva M."/>
            <person name="Wilson R.K."/>
        </authorList>
    </citation>
    <scope>NUCLEOTIDE SEQUENCE [LARGE SCALE GENOMIC DNA]</scope>
    <source>
        <strain evidence="2 3">ATCC 15930</strain>
    </source>
</reference>
<protein>
    <submittedName>
        <fullName evidence="2">Uncharacterized protein</fullName>
    </submittedName>
</protein>
<evidence type="ECO:0000313" key="2">
    <source>
        <dbReference type="EMBL" id="KDR51070.1"/>
    </source>
</evidence>
<dbReference type="HOGENOM" id="CLU_3083205_0_0_10"/>
<keyword evidence="1" id="KW-1133">Transmembrane helix</keyword>
<feature type="transmembrane region" description="Helical" evidence="1">
    <location>
        <begin position="27"/>
        <end position="46"/>
    </location>
</feature>
<comment type="caution">
    <text evidence="2">The sequence shown here is derived from an EMBL/GenBank/DDBJ whole genome shotgun (WGS) entry which is preliminary data.</text>
</comment>
<accession>A0A069QE41</accession>
<proteinExistence type="predicted"/>
<dbReference type="EMBL" id="JNGW01000123">
    <property type="protein sequence ID" value="KDR51070.1"/>
    <property type="molecule type" value="Genomic_DNA"/>
</dbReference>